<gene>
    <name evidence="5" type="ORF">SEMRO_2426_G327290.1</name>
</gene>
<proteinExistence type="predicted"/>
<evidence type="ECO:0000256" key="2">
    <source>
        <dbReference type="ARBA" id="ARBA00022840"/>
    </source>
</evidence>
<name>A0A9N8EY41_9STRA</name>
<dbReference type="InterPro" id="IPR027417">
    <property type="entry name" value="P-loop_NTPase"/>
</dbReference>
<keyword evidence="1" id="KW-0547">Nucleotide-binding</keyword>
<dbReference type="OrthoDB" id="430679at2759"/>
<evidence type="ECO:0000256" key="1">
    <source>
        <dbReference type="ARBA" id="ARBA00022741"/>
    </source>
</evidence>
<comment type="caution">
    <text evidence="5">The sequence shown here is derived from an EMBL/GenBank/DDBJ whole genome shotgun (WGS) entry which is preliminary data.</text>
</comment>
<dbReference type="SUPFAM" id="SSF52540">
    <property type="entry name" value="P-loop containing nucleoside triphosphate hydrolases"/>
    <property type="match status" value="1"/>
</dbReference>
<keyword evidence="6" id="KW-1185">Reference proteome</keyword>
<evidence type="ECO:0000313" key="6">
    <source>
        <dbReference type="Proteomes" id="UP001153069"/>
    </source>
</evidence>
<dbReference type="AlphaFoldDB" id="A0A9N8EY41"/>
<feature type="transmembrane region" description="Helical" evidence="3">
    <location>
        <begin position="77"/>
        <end position="100"/>
    </location>
</feature>
<dbReference type="Pfam" id="PF06414">
    <property type="entry name" value="Zeta_toxin"/>
    <property type="match status" value="1"/>
</dbReference>
<organism evidence="5 6">
    <name type="scientific">Seminavis robusta</name>
    <dbReference type="NCBI Taxonomy" id="568900"/>
    <lineage>
        <taxon>Eukaryota</taxon>
        <taxon>Sar</taxon>
        <taxon>Stramenopiles</taxon>
        <taxon>Ochrophyta</taxon>
        <taxon>Bacillariophyta</taxon>
        <taxon>Bacillariophyceae</taxon>
        <taxon>Bacillariophycidae</taxon>
        <taxon>Naviculales</taxon>
        <taxon>Naviculaceae</taxon>
        <taxon>Seminavis</taxon>
    </lineage>
</organism>
<reference evidence="5" key="1">
    <citation type="submission" date="2020-06" db="EMBL/GenBank/DDBJ databases">
        <authorList>
            <consortium name="Plant Systems Biology data submission"/>
        </authorList>
    </citation>
    <scope>NUCLEOTIDE SEQUENCE</scope>
    <source>
        <strain evidence="5">D6</strain>
    </source>
</reference>
<keyword evidence="3" id="KW-0812">Transmembrane</keyword>
<dbReference type="EMBL" id="CAICTM010002424">
    <property type="protein sequence ID" value="CAB9529202.1"/>
    <property type="molecule type" value="Genomic_DNA"/>
</dbReference>
<protein>
    <submittedName>
        <fullName evidence="5">Zeta toxin</fullName>
    </submittedName>
</protein>
<dbReference type="GO" id="GO:0016301">
    <property type="term" value="F:kinase activity"/>
    <property type="evidence" value="ECO:0007669"/>
    <property type="project" value="InterPro"/>
</dbReference>
<sequence length="414" mass="47113">MHWEFKNSDTLKYLGRVWSTLGIVVPSIDLTVDVVVPWNRKGKIKEDSPSTEHNKSCTLAPGNMLVWSMMLGRSSNAPFAATVLYSFLSLVVWTVAVLGLHHLRYSQRTNPDDQVLQAAFKFWQPQGRQIDNIDSLYRLDLSTEENYKAGNDNNNEDSDNNFCGSKFASIRSELDYNFHSHYRCERIMFQDDIIESRLLHAPTTKELDGHTCTAGKHWAVFTAGVMGAGKSYTIRKLDEKGRFPLSQFVVVDPDSIRRQLPEFERYVQAVPERAGELTRKEAGKISEILSQAALERGQNVLVDGTLRNSTWYQEYFQELRERYPQLQIGILHVTAPREAILERAMSRAKVTGRVVPIDLLERNMLEVPDSIKALSPLVDFAVELRNSPGSTDIEIVTPSVNWSSFKKVWKQSLC</sequence>
<accession>A0A9N8EY41</accession>
<dbReference type="Proteomes" id="UP001153069">
    <property type="component" value="Unassembled WGS sequence"/>
</dbReference>
<evidence type="ECO:0000256" key="3">
    <source>
        <dbReference type="SAM" id="Phobius"/>
    </source>
</evidence>
<keyword evidence="3" id="KW-1133">Transmembrane helix</keyword>
<dbReference type="GO" id="GO:0005524">
    <property type="term" value="F:ATP binding"/>
    <property type="evidence" value="ECO:0007669"/>
    <property type="project" value="UniProtKB-KW"/>
</dbReference>
<evidence type="ECO:0000313" key="5">
    <source>
        <dbReference type="EMBL" id="CAB9529202.1"/>
    </source>
</evidence>
<feature type="domain" description="Zeta toxin" evidence="4">
    <location>
        <begin position="216"/>
        <end position="375"/>
    </location>
</feature>
<keyword evidence="2" id="KW-0067">ATP-binding</keyword>
<dbReference type="Gene3D" id="3.40.50.300">
    <property type="entry name" value="P-loop containing nucleotide triphosphate hydrolases"/>
    <property type="match status" value="1"/>
</dbReference>
<dbReference type="InterPro" id="IPR010488">
    <property type="entry name" value="Zeta_toxin_domain"/>
</dbReference>
<keyword evidence="3" id="KW-0472">Membrane</keyword>
<evidence type="ECO:0000259" key="4">
    <source>
        <dbReference type="Pfam" id="PF06414"/>
    </source>
</evidence>